<feature type="domain" description="Beta-lactamase-related" evidence="2">
    <location>
        <begin position="134"/>
        <end position="375"/>
    </location>
</feature>
<accession>A0ABT8KQ75</accession>
<evidence type="ECO:0000313" key="3">
    <source>
        <dbReference type="EMBL" id="MDN5202884.1"/>
    </source>
</evidence>
<dbReference type="SUPFAM" id="SSF56601">
    <property type="entry name" value="beta-lactamase/transpeptidase-like"/>
    <property type="match status" value="1"/>
</dbReference>
<proteinExistence type="predicted"/>
<dbReference type="InterPro" id="IPR001466">
    <property type="entry name" value="Beta-lactam-related"/>
</dbReference>
<protein>
    <submittedName>
        <fullName evidence="3">Serine hydrolase</fullName>
        <ecNumber evidence="3">3.-.-.-</ecNumber>
    </submittedName>
</protein>
<dbReference type="GO" id="GO:0016787">
    <property type="term" value="F:hydrolase activity"/>
    <property type="evidence" value="ECO:0007669"/>
    <property type="project" value="UniProtKB-KW"/>
</dbReference>
<gene>
    <name evidence="3" type="ORF">QQ008_15950</name>
</gene>
<keyword evidence="4" id="KW-1185">Reference proteome</keyword>
<dbReference type="EMBL" id="JAUJEA010000005">
    <property type="protein sequence ID" value="MDN5202884.1"/>
    <property type="molecule type" value="Genomic_DNA"/>
</dbReference>
<dbReference type="RefSeq" id="WP_346752903.1">
    <property type="nucleotide sequence ID" value="NZ_JAUJEA010000005.1"/>
</dbReference>
<comment type="caution">
    <text evidence="3">The sequence shown here is derived from an EMBL/GenBank/DDBJ whole genome shotgun (WGS) entry which is preliminary data.</text>
</comment>
<dbReference type="Proteomes" id="UP001172082">
    <property type="component" value="Unassembled WGS sequence"/>
</dbReference>
<dbReference type="PANTHER" id="PTHR43283">
    <property type="entry name" value="BETA-LACTAMASE-RELATED"/>
    <property type="match status" value="1"/>
</dbReference>
<evidence type="ECO:0000256" key="1">
    <source>
        <dbReference type="ARBA" id="ARBA00022801"/>
    </source>
</evidence>
<dbReference type="Gene3D" id="3.40.710.10">
    <property type="entry name" value="DD-peptidase/beta-lactamase superfamily"/>
    <property type="match status" value="1"/>
</dbReference>
<dbReference type="EC" id="3.-.-.-" evidence="3"/>
<keyword evidence="1 3" id="KW-0378">Hydrolase</keyword>
<dbReference type="Pfam" id="PF00144">
    <property type="entry name" value="Beta-lactamase"/>
    <property type="match status" value="1"/>
</dbReference>
<evidence type="ECO:0000313" key="4">
    <source>
        <dbReference type="Proteomes" id="UP001172082"/>
    </source>
</evidence>
<organism evidence="3 4">
    <name type="scientific">Splendidivirga corallicola</name>
    <dbReference type="NCBI Taxonomy" id="3051826"/>
    <lineage>
        <taxon>Bacteria</taxon>
        <taxon>Pseudomonadati</taxon>
        <taxon>Bacteroidota</taxon>
        <taxon>Cytophagia</taxon>
        <taxon>Cytophagales</taxon>
        <taxon>Splendidivirgaceae</taxon>
        <taxon>Splendidivirga</taxon>
    </lineage>
</organism>
<dbReference type="InterPro" id="IPR050789">
    <property type="entry name" value="Diverse_Enzym_Activities"/>
</dbReference>
<evidence type="ECO:0000259" key="2">
    <source>
        <dbReference type="Pfam" id="PF00144"/>
    </source>
</evidence>
<dbReference type="InterPro" id="IPR012338">
    <property type="entry name" value="Beta-lactam/transpept-like"/>
</dbReference>
<name>A0ABT8KQ75_9BACT</name>
<sequence>MPTVKANSSYFFQCFFLICLALFAIGCQDNNKSEGTQVTSTVPYFPEAGAQWEKRNPEAFGINKDSLEIVMDFVRSTESVGSKDLGKMLMSRARSVHDSLIGPTKERGKMNGIILKDGYIIYEFGDTKRMDMTFSITKSFLSTMAALALDSGLLTDLHEPVYHRLSIPQFEGDPHNKITWHHLLQQTSEWEGTLWGKPDLADRRKGEDRTLNEPGTFWEYNDVRVNLAALALLHIWQKPLPEVLEEEIMTPIAASDSWQWHGYRNSDIEINNQTMKSVSGGGHWGGGMWISTRDLARFGYLFLMKGQWDDQQLFDASWIDNIRTPCEAEPTYGYMWWLNTDRKMWPDVPADSYAARGGGSNIIWVYPKKKLVVVIRWIQGNKVNDALAKINTAIN</sequence>
<dbReference type="PROSITE" id="PS51257">
    <property type="entry name" value="PROKAR_LIPOPROTEIN"/>
    <property type="match status" value="1"/>
</dbReference>
<dbReference type="PANTHER" id="PTHR43283:SF11">
    <property type="entry name" value="BETA-LACTAMASE-RELATED DOMAIN-CONTAINING PROTEIN"/>
    <property type="match status" value="1"/>
</dbReference>
<reference evidence="3" key="1">
    <citation type="submission" date="2023-06" db="EMBL/GenBank/DDBJ databases">
        <title>Genomic of Parafulvivirga corallium.</title>
        <authorList>
            <person name="Wang G."/>
        </authorList>
    </citation>
    <scope>NUCLEOTIDE SEQUENCE</scope>
    <source>
        <strain evidence="3">BMA10</strain>
    </source>
</reference>